<evidence type="ECO:0000313" key="2">
    <source>
        <dbReference type="EMBL" id="KAJ8868253.1"/>
    </source>
</evidence>
<accession>A0ABQ9G727</accession>
<name>A0ABQ9G727_9NEOP</name>
<feature type="chain" id="PRO_5045436755" evidence="1">
    <location>
        <begin position="32"/>
        <end position="477"/>
    </location>
</feature>
<feature type="signal peptide" evidence="1">
    <location>
        <begin position="1"/>
        <end position="31"/>
    </location>
</feature>
<proteinExistence type="predicted"/>
<organism evidence="2 3">
    <name type="scientific">Dryococelus australis</name>
    <dbReference type="NCBI Taxonomy" id="614101"/>
    <lineage>
        <taxon>Eukaryota</taxon>
        <taxon>Metazoa</taxon>
        <taxon>Ecdysozoa</taxon>
        <taxon>Arthropoda</taxon>
        <taxon>Hexapoda</taxon>
        <taxon>Insecta</taxon>
        <taxon>Pterygota</taxon>
        <taxon>Neoptera</taxon>
        <taxon>Polyneoptera</taxon>
        <taxon>Phasmatodea</taxon>
        <taxon>Verophasmatodea</taxon>
        <taxon>Anareolatae</taxon>
        <taxon>Phasmatidae</taxon>
        <taxon>Eurycanthinae</taxon>
        <taxon>Dryococelus</taxon>
    </lineage>
</organism>
<sequence length="477" mass="52812">MPGNEVPVAWLLWGCFHFRLRLLAAVRGAFGVPRRRQCGSPPRHVVRPSALPADFAYPPLGSPKGRPSRCKCTKNFHMSLALGDCINAKCDERLYGRDVTNVCWAFDAKLNMGREKFPFRRITCEAFTPEDMRKVVQLAEAFSQKNVGKDCGQLERHYARSMWKGLWELERLTPRGNGALRYNTHQLLEHNTAVPGAVVVQWLDYPPPAWANRVRFPAGLLPHMENVPDDATGRGVFSGISRFPRLLIPALYILTSIAPVGSQALMFTRRPNLFTSPTSVRLRCESDLELVAGVCDLRVGTRADWPGGTFPGGKSPYNTDVCVTRKISSISVDMGLTKQVWLPSAMWMSTALLACHKWCACQVPCGCHQYSWFVTTCVSATCTVDIARSLDLSQHVCLLRALCTSSAPLACGINSACNKPCECHQHLWPLTTGGSSTSSADGTSTLGLSHVMCLPRDLWHRQHSWPVTTWCLPCTIG</sequence>
<evidence type="ECO:0000256" key="1">
    <source>
        <dbReference type="SAM" id="SignalP"/>
    </source>
</evidence>
<keyword evidence="3" id="KW-1185">Reference proteome</keyword>
<gene>
    <name evidence="2" type="ORF">PR048_029769</name>
</gene>
<dbReference type="EMBL" id="JARBHB010000014">
    <property type="protein sequence ID" value="KAJ8868253.1"/>
    <property type="molecule type" value="Genomic_DNA"/>
</dbReference>
<protein>
    <submittedName>
        <fullName evidence="2">Uncharacterized protein</fullName>
    </submittedName>
</protein>
<reference evidence="2 3" key="1">
    <citation type="submission" date="2023-02" db="EMBL/GenBank/DDBJ databases">
        <title>LHISI_Scaffold_Assembly.</title>
        <authorList>
            <person name="Stuart O.P."/>
            <person name="Cleave R."/>
            <person name="Magrath M.J.L."/>
            <person name="Mikheyev A.S."/>
        </authorList>
    </citation>
    <scope>NUCLEOTIDE SEQUENCE [LARGE SCALE GENOMIC DNA]</scope>
    <source>
        <strain evidence="2">Daus_M_001</strain>
        <tissue evidence="2">Leg muscle</tissue>
    </source>
</reference>
<dbReference type="Proteomes" id="UP001159363">
    <property type="component" value="Chromosome 13"/>
</dbReference>
<keyword evidence="1" id="KW-0732">Signal</keyword>
<evidence type="ECO:0000313" key="3">
    <source>
        <dbReference type="Proteomes" id="UP001159363"/>
    </source>
</evidence>
<comment type="caution">
    <text evidence="2">The sequence shown here is derived from an EMBL/GenBank/DDBJ whole genome shotgun (WGS) entry which is preliminary data.</text>
</comment>